<reference evidence="1 2" key="1">
    <citation type="journal article" date="2023" name="Insect Mol. Biol.">
        <title>Genome sequencing provides insights into the evolution of gene families encoding plant cell wall-degrading enzymes in longhorned beetles.</title>
        <authorList>
            <person name="Shin N.R."/>
            <person name="Okamura Y."/>
            <person name="Kirsch R."/>
            <person name="Pauchet Y."/>
        </authorList>
    </citation>
    <scope>NUCLEOTIDE SEQUENCE [LARGE SCALE GENOMIC DNA]</scope>
    <source>
        <strain evidence="1">EAD_L_NR</strain>
    </source>
</reference>
<keyword evidence="2" id="KW-1185">Reference proteome</keyword>
<dbReference type="PANTHER" id="PTHR19446">
    <property type="entry name" value="REVERSE TRANSCRIPTASES"/>
    <property type="match status" value="1"/>
</dbReference>
<sequence>MPKKEVKYLGVTIDKGRTFGSHVQKICDKAERTAAALAKLMPNIGGPRQQKRVVMARVVESGMLYAASIWADAVQIGRHRERLLKAQRKMTLRIASAYRTVSTDAAGVIAGVLPMDLMVEERRECHMSVQRGMEVKEAKKVSRERAHAKWQERWNASTKAAWTRRLIPEIDKWLGRRHGEVCYQTTQFLTGHGSFGAYLHRIGKRRQEDCIYCAGRDTPEHAIFACERWTEKRAQMNIQLGVVVTPENFIDLIVESESAWKIIMGTVEAIIRRKERDMRET</sequence>
<protein>
    <recommendedName>
        <fullName evidence="3">Reverse transcriptase</fullName>
    </recommendedName>
</protein>
<accession>A0AAV8VFW0</accession>
<evidence type="ECO:0000313" key="1">
    <source>
        <dbReference type="EMBL" id="KAJ8913053.1"/>
    </source>
</evidence>
<evidence type="ECO:0000313" key="2">
    <source>
        <dbReference type="Proteomes" id="UP001159042"/>
    </source>
</evidence>
<proteinExistence type="predicted"/>
<comment type="caution">
    <text evidence="1">The sequence shown here is derived from an EMBL/GenBank/DDBJ whole genome shotgun (WGS) entry which is preliminary data.</text>
</comment>
<organism evidence="1 2">
    <name type="scientific">Exocentrus adspersus</name>
    <dbReference type="NCBI Taxonomy" id="1586481"/>
    <lineage>
        <taxon>Eukaryota</taxon>
        <taxon>Metazoa</taxon>
        <taxon>Ecdysozoa</taxon>
        <taxon>Arthropoda</taxon>
        <taxon>Hexapoda</taxon>
        <taxon>Insecta</taxon>
        <taxon>Pterygota</taxon>
        <taxon>Neoptera</taxon>
        <taxon>Endopterygota</taxon>
        <taxon>Coleoptera</taxon>
        <taxon>Polyphaga</taxon>
        <taxon>Cucujiformia</taxon>
        <taxon>Chrysomeloidea</taxon>
        <taxon>Cerambycidae</taxon>
        <taxon>Lamiinae</taxon>
        <taxon>Acanthocinini</taxon>
        <taxon>Exocentrus</taxon>
    </lineage>
</organism>
<dbReference type="Proteomes" id="UP001159042">
    <property type="component" value="Unassembled WGS sequence"/>
</dbReference>
<evidence type="ECO:0008006" key="3">
    <source>
        <dbReference type="Google" id="ProtNLM"/>
    </source>
</evidence>
<gene>
    <name evidence="1" type="ORF">NQ315_006554</name>
</gene>
<dbReference type="EMBL" id="JANEYG010000103">
    <property type="protein sequence ID" value="KAJ8913053.1"/>
    <property type="molecule type" value="Genomic_DNA"/>
</dbReference>
<name>A0AAV8VFW0_9CUCU</name>
<dbReference type="AlphaFoldDB" id="A0AAV8VFW0"/>